<gene>
    <name evidence="2" type="ORF">CGI_10005430</name>
</gene>
<dbReference type="InterPro" id="IPR000884">
    <property type="entry name" value="TSP1_rpt"/>
</dbReference>
<protein>
    <submittedName>
        <fullName evidence="2">A disintegrin and metalloproteinase with thrombospondin motifs 13</fullName>
    </submittedName>
</protein>
<evidence type="ECO:0000313" key="2">
    <source>
        <dbReference type="EMBL" id="EKC28757.1"/>
    </source>
</evidence>
<dbReference type="PROSITE" id="PS50092">
    <property type="entry name" value="TSP1"/>
    <property type="match status" value="1"/>
</dbReference>
<keyword evidence="1" id="KW-1015">Disulfide bond</keyword>
<dbReference type="SUPFAM" id="SSF82895">
    <property type="entry name" value="TSP-1 type 1 repeat"/>
    <property type="match status" value="1"/>
</dbReference>
<accession>K1PWN7</accession>
<dbReference type="PANTHER" id="PTHR16311">
    <property type="entry name" value="THROMBOSPONDIN TYPE I DOMAIN-CONTAINING 1"/>
    <property type="match status" value="1"/>
</dbReference>
<dbReference type="PANTHER" id="PTHR16311:SF3">
    <property type="entry name" value="THROMBOSPONDIN TYPE-1 DOMAIN-CONTAINING PROTEIN 1"/>
    <property type="match status" value="1"/>
</dbReference>
<dbReference type="HOGENOM" id="CLU_2173417_0_0_1"/>
<keyword evidence="2" id="KW-0401">Integrin</keyword>
<dbReference type="GO" id="GO:0007229">
    <property type="term" value="P:integrin-mediated signaling pathway"/>
    <property type="evidence" value="ECO:0007669"/>
    <property type="project" value="UniProtKB-KW"/>
</dbReference>
<dbReference type="FunFam" id="2.20.100.10:FF:000001">
    <property type="entry name" value="semaphorin-5A isoform X1"/>
    <property type="match status" value="1"/>
</dbReference>
<dbReference type="EMBL" id="JH817954">
    <property type="protein sequence ID" value="EKC28757.1"/>
    <property type="molecule type" value="Genomic_DNA"/>
</dbReference>
<dbReference type="GO" id="GO:0071944">
    <property type="term" value="C:cell periphery"/>
    <property type="evidence" value="ECO:0007669"/>
    <property type="project" value="TreeGrafter"/>
</dbReference>
<dbReference type="SMART" id="SM00209">
    <property type="entry name" value="TSP1"/>
    <property type="match status" value="1"/>
</dbReference>
<proteinExistence type="predicted"/>
<dbReference type="InterPro" id="IPR038877">
    <property type="entry name" value="THSD1"/>
</dbReference>
<dbReference type="InterPro" id="IPR036383">
    <property type="entry name" value="TSP1_rpt_sf"/>
</dbReference>
<dbReference type="PRINTS" id="PR01705">
    <property type="entry name" value="TSP1REPEAT"/>
</dbReference>
<sequence length="110" mass="11675">MPPIVNPTPDAAMNGGWSAWGQFTPCGKSCGGGIQVRFRSCDHPSPSNGGLPCYGNSLQTASCNNKICPQLVTLTNPVSIETTTRLPSEEIPGQADPLKIVKTSFSQERK</sequence>
<dbReference type="Gene3D" id="2.20.100.10">
    <property type="entry name" value="Thrombospondin type-1 (TSP1) repeat"/>
    <property type="match status" value="1"/>
</dbReference>
<dbReference type="Pfam" id="PF00090">
    <property type="entry name" value="TSP_1"/>
    <property type="match status" value="1"/>
</dbReference>
<dbReference type="InParanoid" id="K1PWN7"/>
<evidence type="ECO:0000256" key="1">
    <source>
        <dbReference type="ARBA" id="ARBA00023157"/>
    </source>
</evidence>
<name>K1PWN7_MAGGI</name>
<organism evidence="2">
    <name type="scientific">Magallana gigas</name>
    <name type="common">Pacific oyster</name>
    <name type="synonym">Crassostrea gigas</name>
    <dbReference type="NCBI Taxonomy" id="29159"/>
    <lineage>
        <taxon>Eukaryota</taxon>
        <taxon>Metazoa</taxon>
        <taxon>Spiralia</taxon>
        <taxon>Lophotrochozoa</taxon>
        <taxon>Mollusca</taxon>
        <taxon>Bivalvia</taxon>
        <taxon>Autobranchia</taxon>
        <taxon>Pteriomorphia</taxon>
        <taxon>Ostreida</taxon>
        <taxon>Ostreoidea</taxon>
        <taxon>Ostreidae</taxon>
        <taxon>Magallana</taxon>
    </lineage>
</organism>
<dbReference type="AlphaFoldDB" id="K1PWN7"/>
<reference evidence="2" key="1">
    <citation type="journal article" date="2012" name="Nature">
        <title>The oyster genome reveals stress adaptation and complexity of shell formation.</title>
        <authorList>
            <person name="Zhang G."/>
            <person name="Fang X."/>
            <person name="Guo X."/>
            <person name="Li L."/>
            <person name="Luo R."/>
            <person name="Xu F."/>
            <person name="Yang P."/>
            <person name="Zhang L."/>
            <person name="Wang X."/>
            <person name="Qi H."/>
            <person name="Xiong Z."/>
            <person name="Que H."/>
            <person name="Xie Y."/>
            <person name="Holland P.W."/>
            <person name="Paps J."/>
            <person name="Zhu Y."/>
            <person name="Wu F."/>
            <person name="Chen Y."/>
            <person name="Wang J."/>
            <person name="Peng C."/>
            <person name="Meng J."/>
            <person name="Yang L."/>
            <person name="Liu J."/>
            <person name="Wen B."/>
            <person name="Zhang N."/>
            <person name="Huang Z."/>
            <person name="Zhu Q."/>
            <person name="Feng Y."/>
            <person name="Mount A."/>
            <person name="Hedgecock D."/>
            <person name="Xu Z."/>
            <person name="Liu Y."/>
            <person name="Domazet-Loso T."/>
            <person name="Du Y."/>
            <person name="Sun X."/>
            <person name="Zhang S."/>
            <person name="Liu B."/>
            <person name="Cheng P."/>
            <person name="Jiang X."/>
            <person name="Li J."/>
            <person name="Fan D."/>
            <person name="Wang W."/>
            <person name="Fu W."/>
            <person name="Wang T."/>
            <person name="Wang B."/>
            <person name="Zhang J."/>
            <person name="Peng Z."/>
            <person name="Li Y."/>
            <person name="Li N."/>
            <person name="Wang J."/>
            <person name="Chen M."/>
            <person name="He Y."/>
            <person name="Tan F."/>
            <person name="Song X."/>
            <person name="Zheng Q."/>
            <person name="Huang R."/>
            <person name="Yang H."/>
            <person name="Du X."/>
            <person name="Chen L."/>
            <person name="Yang M."/>
            <person name="Gaffney P.M."/>
            <person name="Wang S."/>
            <person name="Luo L."/>
            <person name="She Z."/>
            <person name="Ming Y."/>
            <person name="Huang W."/>
            <person name="Zhang S."/>
            <person name="Huang B."/>
            <person name="Zhang Y."/>
            <person name="Qu T."/>
            <person name="Ni P."/>
            <person name="Miao G."/>
            <person name="Wang J."/>
            <person name="Wang Q."/>
            <person name="Steinberg C.E."/>
            <person name="Wang H."/>
            <person name="Li N."/>
            <person name="Qian L."/>
            <person name="Zhang G."/>
            <person name="Li Y."/>
            <person name="Yang H."/>
            <person name="Liu X."/>
            <person name="Wang J."/>
            <person name="Yin Y."/>
            <person name="Wang J."/>
        </authorList>
    </citation>
    <scope>NUCLEOTIDE SEQUENCE [LARGE SCALE GENOMIC DNA]</scope>
    <source>
        <strain evidence="2">05x7-T-G4-1.051#20</strain>
    </source>
</reference>